<evidence type="ECO:0000313" key="3">
    <source>
        <dbReference type="EMBL" id="CAK9153550.1"/>
    </source>
</evidence>
<keyword evidence="4" id="KW-1185">Reference proteome</keyword>
<dbReference type="Proteomes" id="UP001642360">
    <property type="component" value="Unassembled WGS sequence"/>
</dbReference>
<dbReference type="InterPro" id="IPR053781">
    <property type="entry name" value="F-box_AtFBL13-like"/>
</dbReference>
<dbReference type="InterPro" id="IPR050232">
    <property type="entry name" value="FBL13/AtMIF1-like"/>
</dbReference>
<reference evidence="3 4" key="1">
    <citation type="submission" date="2024-02" db="EMBL/GenBank/DDBJ databases">
        <authorList>
            <person name="Vignale AGUSTIN F."/>
            <person name="Sosa J E."/>
            <person name="Modenutti C."/>
        </authorList>
    </citation>
    <scope>NUCLEOTIDE SEQUENCE [LARGE SCALE GENOMIC DNA]</scope>
</reference>
<proteinExistence type="predicted"/>
<evidence type="ECO:0000313" key="4">
    <source>
        <dbReference type="Proteomes" id="UP001642360"/>
    </source>
</evidence>
<comment type="caution">
    <text evidence="3">The sequence shown here is derived from an EMBL/GenBank/DDBJ whole genome shotgun (WGS) entry which is preliminary data.</text>
</comment>
<dbReference type="InterPro" id="IPR006566">
    <property type="entry name" value="FBD"/>
</dbReference>
<organism evidence="3 4">
    <name type="scientific">Ilex paraguariensis</name>
    <name type="common">yerba mate</name>
    <dbReference type="NCBI Taxonomy" id="185542"/>
    <lineage>
        <taxon>Eukaryota</taxon>
        <taxon>Viridiplantae</taxon>
        <taxon>Streptophyta</taxon>
        <taxon>Embryophyta</taxon>
        <taxon>Tracheophyta</taxon>
        <taxon>Spermatophyta</taxon>
        <taxon>Magnoliopsida</taxon>
        <taxon>eudicotyledons</taxon>
        <taxon>Gunneridae</taxon>
        <taxon>Pentapetalae</taxon>
        <taxon>asterids</taxon>
        <taxon>campanulids</taxon>
        <taxon>Aquifoliales</taxon>
        <taxon>Aquifoliaceae</taxon>
        <taxon>Ilex</taxon>
    </lineage>
</organism>
<name>A0ABC8S9P3_9AQUA</name>
<dbReference type="PROSITE" id="PS50181">
    <property type="entry name" value="FBOX"/>
    <property type="match status" value="1"/>
</dbReference>
<dbReference type="SUPFAM" id="SSF81383">
    <property type="entry name" value="F-box domain"/>
    <property type="match status" value="1"/>
</dbReference>
<feature type="domain" description="F-box" evidence="2">
    <location>
        <begin position="21"/>
        <end position="69"/>
    </location>
</feature>
<dbReference type="Pfam" id="PF08387">
    <property type="entry name" value="FBD"/>
    <property type="match status" value="1"/>
</dbReference>
<dbReference type="InterPro" id="IPR001810">
    <property type="entry name" value="F-box_dom"/>
</dbReference>
<dbReference type="InterPro" id="IPR036047">
    <property type="entry name" value="F-box-like_dom_sf"/>
</dbReference>
<dbReference type="SMART" id="SM00256">
    <property type="entry name" value="FBOX"/>
    <property type="match status" value="1"/>
</dbReference>
<protein>
    <recommendedName>
        <fullName evidence="2">F-box domain-containing protein</fullName>
    </recommendedName>
</protein>
<dbReference type="CDD" id="cd22160">
    <property type="entry name" value="F-box_AtFBL13-like"/>
    <property type="match status" value="1"/>
</dbReference>
<dbReference type="Gene3D" id="1.20.1280.50">
    <property type="match status" value="1"/>
</dbReference>
<sequence>MKKRSGKQEEESLKMGDDKQGSSINSLPDSILLHILSFLETKYVVTTCVLSKRWKNLWVSVPNLIFSESKVISKSSLRNFMDCVDRVLFLRDSPTIQKFSLTYKREWQGRPLDSDRLNSWLCAVVKFHVEQLIIDISSDDVFPNLPPTLFTCKSLVESHLKDQLCIDFPSYVNLPNLKTLEISIVDPGDSLNDGFFRGFPEDEHSPYVVNVKVVIDAPVLECLVIDDDCGAWHSIKNRSSSLVRAQIDVRLDNFPEDMQPDRANGVLELFKGISNVKYLCIDGNALFTFCNVTHSILSFDYLSKLPEVLQSLPKLESLDVCVWAGKNLEAAGIDLSDQDTRLSEALKLMESHVVPSCLLSHLRVIEVGAFVGKNDELQLVKYLLKNSKVLSKMTIGFLCDVAIKDKKILERKILRFPRGSKTCNFQFL</sequence>
<accession>A0ABC8S9P3</accession>
<dbReference type="Pfam" id="PF00646">
    <property type="entry name" value="F-box"/>
    <property type="match status" value="1"/>
</dbReference>
<dbReference type="AlphaFoldDB" id="A0ABC8S9P3"/>
<gene>
    <name evidence="3" type="ORF">ILEXP_LOCUS21819</name>
</gene>
<dbReference type="PANTHER" id="PTHR31900">
    <property type="entry name" value="F-BOX/RNI SUPERFAMILY PROTEIN-RELATED"/>
    <property type="match status" value="1"/>
</dbReference>
<dbReference type="PANTHER" id="PTHR31900:SF34">
    <property type="entry name" value="EMB|CAB62440.1-RELATED"/>
    <property type="match status" value="1"/>
</dbReference>
<dbReference type="EMBL" id="CAUOFW020002407">
    <property type="protein sequence ID" value="CAK9153550.1"/>
    <property type="molecule type" value="Genomic_DNA"/>
</dbReference>
<evidence type="ECO:0000256" key="1">
    <source>
        <dbReference type="SAM" id="MobiDB-lite"/>
    </source>
</evidence>
<evidence type="ECO:0000259" key="2">
    <source>
        <dbReference type="PROSITE" id="PS50181"/>
    </source>
</evidence>
<dbReference type="SUPFAM" id="SSF52047">
    <property type="entry name" value="RNI-like"/>
    <property type="match status" value="1"/>
</dbReference>
<dbReference type="SMART" id="SM00579">
    <property type="entry name" value="FBD"/>
    <property type="match status" value="1"/>
</dbReference>
<feature type="region of interest" description="Disordered" evidence="1">
    <location>
        <begin position="1"/>
        <end position="22"/>
    </location>
</feature>
<feature type="compositionally biased region" description="Basic and acidic residues" evidence="1">
    <location>
        <begin position="1"/>
        <end position="20"/>
    </location>
</feature>